<evidence type="ECO:0000313" key="3">
    <source>
        <dbReference type="Proteomes" id="UP000003374"/>
    </source>
</evidence>
<evidence type="ECO:0000313" key="2">
    <source>
        <dbReference type="EMBL" id="EAR20641.1"/>
    </source>
</evidence>
<name>A4BUC7_9GAMM</name>
<sequence length="36" mass="4066">MTIIGTLRINVDFNNEPAPDTQKTDLGYSRGMGYEF</sequence>
<protein>
    <submittedName>
        <fullName evidence="2">Uncharacterized protein</fullName>
    </submittedName>
</protein>
<organism evidence="2 3">
    <name type="scientific">Nitrococcus mobilis Nb-231</name>
    <dbReference type="NCBI Taxonomy" id="314278"/>
    <lineage>
        <taxon>Bacteria</taxon>
        <taxon>Pseudomonadati</taxon>
        <taxon>Pseudomonadota</taxon>
        <taxon>Gammaproteobacteria</taxon>
        <taxon>Chromatiales</taxon>
        <taxon>Ectothiorhodospiraceae</taxon>
        <taxon>Nitrococcus</taxon>
    </lineage>
</organism>
<accession>A4BUC7</accession>
<proteinExistence type="predicted"/>
<dbReference type="AlphaFoldDB" id="A4BUC7"/>
<evidence type="ECO:0000256" key="1">
    <source>
        <dbReference type="SAM" id="MobiDB-lite"/>
    </source>
</evidence>
<reference evidence="2 3" key="1">
    <citation type="submission" date="2006-02" db="EMBL/GenBank/DDBJ databases">
        <authorList>
            <person name="Waterbury J."/>
            <person name="Ferriera S."/>
            <person name="Johnson J."/>
            <person name="Kravitz S."/>
            <person name="Halpern A."/>
            <person name="Remington K."/>
            <person name="Beeson K."/>
            <person name="Tran B."/>
            <person name="Rogers Y.-H."/>
            <person name="Friedman R."/>
            <person name="Venter J.C."/>
        </authorList>
    </citation>
    <scope>NUCLEOTIDE SEQUENCE [LARGE SCALE GENOMIC DNA]</scope>
    <source>
        <strain evidence="2 3">Nb-231</strain>
    </source>
</reference>
<dbReference type="STRING" id="314278.NB231_01953"/>
<dbReference type="Proteomes" id="UP000003374">
    <property type="component" value="Unassembled WGS sequence"/>
</dbReference>
<comment type="caution">
    <text evidence="2">The sequence shown here is derived from an EMBL/GenBank/DDBJ whole genome shotgun (WGS) entry which is preliminary data.</text>
</comment>
<dbReference type="EMBL" id="AAOF01000018">
    <property type="protein sequence ID" value="EAR20641.1"/>
    <property type="molecule type" value="Genomic_DNA"/>
</dbReference>
<gene>
    <name evidence="2" type="ORF">NB231_01953</name>
</gene>
<keyword evidence="3" id="KW-1185">Reference proteome</keyword>
<feature type="region of interest" description="Disordered" evidence="1">
    <location>
        <begin position="15"/>
        <end position="36"/>
    </location>
</feature>
<dbReference type="HOGENOM" id="CLU_3357303_0_0_6"/>